<evidence type="ECO:0000256" key="2">
    <source>
        <dbReference type="ARBA" id="ARBA00023015"/>
    </source>
</evidence>
<dbReference type="InterPro" id="IPR058163">
    <property type="entry name" value="LysR-type_TF_proteobact-type"/>
</dbReference>
<reference evidence="6 7" key="1">
    <citation type="journal article" date="2014" name="Int. J. Syst. Evol. Microbiol.">
        <title>Complete genome sequence of Corynebacterium casei LMG S-19264T (=DSM 44701T), isolated from a smear-ripened cheese.</title>
        <authorList>
            <consortium name="US DOE Joint Genome Institute (JGI-PGF)"/>
            <person name="Walter F."/>
            <person name="Albersmeier A."/>
            <person name="Kalinowski J."/>
            <person name="Ruckert C."/>
        </authorList>
    </citation>
    <scope>NUCLEOTIDE SEQUENCE [LARGE SCALE GENOMIC DNA]</scope>
    <source>
        <strain evidence="6 7">NBRC 111766</strain>
    </source>
</reference>
<evidence type="ECO:0000259" key="5">
    <source>
        <dbReference type="PROSITE" id="PS50931"/>
    </source>
</evidence>
<dbReference type="FunFam" id="1.10.10.10:FF:000001">
    <property type="entry name" value="LysR family transcriptional regulator"/>
    <property type="match status" value="1"/>
</dbReference>
<dbReference type="RefSeq" id="WP_284325148.1">
    <property type="nucleotide sequence ID" value="NZ_BSPP01000007.1"/>
</dbReference>
<dbReference type="SUPFAM" id="SSF53850">
    <property type="entry name" value="Periplasmic binding protein-like II"/>
    <property type="match status" value="1"/>
</dbReference>
<dbReference type="Proteomes" id="UP001157355">
    <property type="component" value="Unassembled WGS sequence"/>
</dbReference>
<dbReference type="InterPro" id="IPR005119">
    <property type="entry name" value="LysR_subst-bd"/>
</dbReference>
<protein>
    <submittedName>
        <fullName evidence="6">Transcriptional regulator</fullName>
    </submittedName>
</protein>
<dbReference type="FunFam" id="3.40.190.290:FF:000001">
    <property type="entry name" value="Transcriptional regulator, LysR family"/>
    <property type="match status" value="1"/>
</dbReference>
<evidence type="ECO:0000256" key="4">
    <source>
        <dbReference type="ARBA" id="ARBA00023163"/>
    </source>
</evidence>
<comment type="similarity">
    <text evidence="1">Belongs to the LysR transcriptional regulatory family.</text>
</comment>
<dbReference type="GO" id="GO:0006351">
    <property type="term" value="P:DNA-templated transcription"/>
    <property type="evidence" value="ECO:0007669"/>
    <property type="project" value="TreeGrafter"/>
</dbReference>
<dbReference type="InterPro" id="IPR036388">
    <property type="entry name" value="WH-like_DNA-bd_sf"/>
</dbReference>
<keyword evidence="7" id="KW-1185">Reference proteome</keyword>
<dbReference type="Pfam" id="PF03466">
    <property type="entry name" value="LysR_substrate"/>
    <property type="match status" value="1"/>
</dbReference>
<comment type="caution">
    <text evidence="6">The sequence shown here is derived from an EMBL/GenBank/DDBJ whole genome shotgun (WGS) entry which is preliminary data.</text>
</comment>
<dbReference type="Pfam" id="PF00126">
    <property type="entry name" value="HTH_1"/>
    <property type="match status" value="1"/>
</dbReference>
<evidence type="ECO:0000256" key="3">
    <source>
        <dbReference type="ARBA" id="ARBA00023125"/>
    </source>
</evidence>
<dbReference type="Gene3D" id="1.10.10.10">
    <property type="entry name" value="Winged helix-like DNA-binding domain superfamily/Winged helix DNA-binding domain"/>
    <property type="match status" value="1"/>
</dbReference>
<dbReference type="SUPFAM" id="SSF46785">
    <property type="entry name" value="Winged helix' DNA-binding domain"/>
    <property type="match status" value="1"/>
</dbReference>
<dbReference type="AlphaFoldDB" id="A0AA37U3M0"/>
<organism evidence="6 7">
    <name type="scientific">Cypionkella aquatica</name>
    <dbReference type="NCBI Taxonomy" id="1756042"/>
    <lineage>
        <taxon>Bacteria</taxon>
        <taxon>Pseudomonadati</taxon>
        <taxon>Pseudomonadota</taxon>
        <taxon>Alphaproteobacteria</taxon>
        <taxon>Rhodobacterales</taxon>
        <taxon>Paracoccaceae</taxon>
        <taxon>Cypionkella</taxon>
    </lineage>
</organism>
<dbReference type="EMBL" id="BSPP01000007">
    <property type="protein sequence ID" value="GLS86964.1"/>
    <property type="molecule type" value="Genomic_DNA"/>
</dbReference>
<evidence type="ECO:0000313" key="6">
    <source>
        <dbReference type="EMBL" id="GLS86964.1"/>
    </source>
</evidence>
<dbReference type="GO" id="GO:0043565">
    <property type="term" value="F:sequence-specific DNA binding"/>
    <property type="evidence" value="ECO:0007669"/>
    <property type="project" value="TreeGrafter"/>
</dbReference>
<gene>
    <name evidence="6" type="primary">lysR</name>
    <name evidence="6" type="ORF">GCM10010873_19380</name>
</gene>
<proteinExistence type="inferred from homology"/>
<dbReference type="InterPro" id="IPR036390">
    <property type="entry name" value="WH_DNA-bd_sf"/>
</dbReference>
<dbReference type="PANTHER" id="PTHR30537">
    <property type="entry name" value="HTH-TYPE TRANSCRIPTIONAL REGULATOR"/>
    <property type="match status" value="1"/>
</dbReference>
<accession>A0AA37U3M0</accession>
<dbReference type="PROSITE" id="PS50931">
    <property type="entry name" value="HTH_LYSR"/>
    <property type="match status" value="1"/>
</dbReference>
<dbReference type="InterPro" id="IPR000847">
    <property type="entry name" value="LysR_HTH_N"/>
</dbReference>
<dbReference type="Gene3D" id="3.40.190.290">
    <property type="match status" value="1"/>
</dbReference>
<name>A0AA37U3M0_9RHOB</name>
<dbReference type="PANTHER" id="PTHR30537:SF35">
    <property type="entry name" value="TRANSCRIPTIONAL REGULATORY PROTEIN"/>
    <property type="match status" value="1"/>
</dbReference>
<keyword evidence="4" id="KW-0804">Transcription</keyword>
<sequence length="298" mass="32286">MDRLISERMFVTVLETGSFAAAALRLGTSSGQASKLVSKLEADLGVRLLHRTTRALAATEAGQAYFDRLRGLLDEFDALDTQTRNAALLPRGKIRLSAPLSFGTIRLAPSLAEFAKAYPDIALDVHFSDRLVNLVDEGFDMAIRVGKPGDTTLIARKLCTSQLIVAASPAYLAEHGHPKTPHDLSQHACLIDTNYREPHRWTFAQNERVAVSGRLTFSNASACMSAAEAGLGIASSPDFVLADSLRAGRLIRLLAAFAEPPMGVFAIYPSGRHLALKMRVLIDFLALNLAQFVPKGME</sequence>
<dbReference type="CDD" id="cd08422">
    <property type="entry name" value="PBP2_CrgA_like"/>
    <property type="match status" value="1"/>
</dbReference>
<evidence type="ECO:0000313" key="7">
    <source>
        <dbReference type="Proteomes" id="UP001157355"/>
    </source>
</evidence>
<evidence type="ECO:0000256" key="1">
    <source>
        <dbReference type="ARBA" id="ARBA00009437"/>
    </source>
</evidence>
<keyword evidence="3" id="KW-0238">DNA-binding</keyword>
<keyword evidence="2" id="KW-0805">Transcription regulation</keyword>
<feature type="domain" description="HTH lysR-type" evidence="5">
    <location>
        <begin position="1"/>
        <end position="59"/>
    </location>
</feature>
<dbReference type="GO" id="GO:0003700">
    <property type="term" value="F:DNA-binding transcription factor activity"/>
    <property type="evidence" value="ECO:0007669"/>
    <property type="project" value="InterPro"/>
</dbReference>